<evidence type="ECO:0000313" key="4">
    <source>
        <dbReference type="EMBL" id="VAX26795.1"/>
    </source>
</evidence>
<proteinExistence type="inferred from homology"/>
<dbReference type="PANTHER" id="PTHR11560">
    <property type="entry name" value="39S RIBOSOMAL PROTEIN L10, MITOCHONDRIAL"/>
    <property type="match status" value="1"/>
</dbReference>
<dbReference type="CDD" id="cd05797">
    <property type="entry name" value="Ribosomal_L10"/>
    <property type="match status" value="1"/>
</dbReference>
<protein>
    <submittedName>
        <fullName evidence="4">LSU ribosomal protein L10p (P0)</fullName>
    </submittedName>
</protein>
<reference evidence="4" key="1">
    <citation type="submission" date="2018-06" db="EMBL/GenBank/DDBJ databases">
        <authorList>
            <person name="Zhirakovskaya E."/>
        </authorList>
    </citation>
    <scope>NUCLEOTIDE SEQUENCE</scope>
</reference>
<dbReference type="GO" id="GO:1990904">
    <property type="term" value="C:ribonucleoprotein complex"/>
    <property type="evidence" value="ECO:0007669"/>
    <property type="project" value="UniProtKB-KW"/>
</dbReference>
<dbReference type="HAMAP" id="MF_00362">
    <property type="entry name" value="Ribosomal_uL10"/>
    <property type="match status" value="1"/>
</dbReference>
<dbReference type="Gene3D" id="3.30.70.1730">
    <property type="match status" value="1"/>
</dbReference>
<comment type="similarity">
    <text evidence="1">Belongs to the universal ribosomal protein uL10 family.</text>
</comment>
<dbReference type="GO" id="GO:0005840">
    <property type="term" value="C:ribosome"/>
    <property type="evidence" value="ECO:0007669"/>
    <property type="project" value="UniProtKB-KW"/>
</dbReference>
<organism evidence="4">
    <name type="scientific">hydrothermal vent metagenome</name>
    <dbReference type="NCBI Taxonomy" id="652676"/>
    <lineage>
        <taxon>unclassified sequences</taxon>
        <taxon>metagenomes</taxon>
        <taxon>ecological metagenomes</taxon>
    </lineage>
</organism>
<dbReference type="InterPro" id="IPR043141">
    <property type="entry name" value="Ribosomal_uL10-like_sf"/>
</dbReference>
<evidence type="ECO:0000256" key="3">
    <source>
        <dbReference type="ARBA" id="ARBA00023274"/>
    </source>
</evidence>
<name>A0A3B1D521_9ZZZZ</name>
<evidence type="ECO:0000256" key="1">
    <source>
        <dbReference type="ARBA" id="ARBA00008889"/>
    </source>
</evidence>
<keyword evidence="3" id="KW-0687">Ribonucleoprotein</keyword>
<dbReference type="InterPro" id="IPR001790">
    <property type="entry name" value="Ribosomal_uL10"/>
</dbReference>
<gene>
    <name evidence="4" type="ORF">MNBD_NITROSPIRAE01-286</name>
</gene>
<dbReference type="InterPro" id="IPR022973">
    <property type="entry name" value="Ribosomal_uL10_bac"/>
</dbReference>
<dbReference type="EMBL" id="UOGF01000017">
    <property type="protein sequence ID" value="VAX26795.1"/>
    <property type="molecule type" value="Genomic_DNA"/>
</dbReference>
<dbReference type="SUPFAM" id="SSF160369">
    <property type="entry name" value="Ribosomal protein L10-like"/>
    <property type="match status" value="1"/>
</dbReference>
<evidence type="ECO:0000256" key="2">
    <source>
        <dbReference type="ARBA" id="ARBA00022980"/>
    </source>
</evidence>
<keyword evidence="2 4" id="KW-0689">Ribosomal protein</keyword>
<sequence>MNREEKKASVSQLNDKFSRASVAILAEFSGMGVEELRQVRKELRAAGAELQVVKNKLAIRASVGTTAESLGVHFKGSTVIAFGYADPVAPTKALKAAADKQKKLKVKAGVIEGTVVDLEDFKKIALLPSKDVLIAELIGRFNGPITGFAGSLNGILSKFVRALDAVQQEREDS</sequence>
<dbReference type="AlphaFoldDB" id="A0A3B1D521"/>
<dbReference type="NCBIfam" id="NF000955">
    <property type="entry name" value="PRK00099.1-1"/>
    <property type="match status" value="1"/>
</dbReference>
<dbReference type="Pfam" id="PF00466">
    <property type="entry name" value="Ribosomal_L10"/>
    <property type="match status" value="1"/>
</dbReference>
<dbReference type="Gene3D" id="6.10.250.290">
    <property type="match status" value="1"/>
</dbReference>
<accession>A0A3B1D521</accession>
<dbReference type="InterPro" id="IPR047865">
    <property type="entry name" value="Ribosomal_uL10_bac_type"/>
</dbReference>